<dbReference type="EMBL" id="KB201890">
    <property type="protein sequence ID" value="ESO94017.1"/>
    <property type="molecule type" value="Genomic_DNA"/>
</dbReference>
<feature type="domain" description="CS" evidence="3">
    <location>
        <begin position="1"/>
        <end position="87"/>
    </location>
</feature>
<dbReference type="FunFam" id="2.60.40.790:FF:000012">
    <property type="entry name" value="SGT1 homolog, MIS12 kinetochore complex assembly cochaperone"/>
    <property type="match status" value="1"/>
</dbReference>
<dbReference type="PROSITE" id="PS51203">
    <property type="entry name" value="CS"/>
    <property type="match status" value="1"/>
</dbReference>
<dbReference type="RefSeq" id="XP_009055627.1">
    <property type="nucleotide sequence ID" value="XM_009057379.1"/>
</dbReference>
<evidence type="ECO:0000259" key="3">
    <source>
        <dbReference type="PROSITE" id="PS51203"/>
    </source>
</evidence>
<proteinExistence type="predicted"/>
<dbReference type="PROSITE" id="PS51048">
    <property type="entry name" value="SGS"/>
    <property type="match status" value="1"/>
</dbReference>
<sequence length="192" mass="21752">RYDWYQTHTHVVVTILIKKVKAEDTKIDITEKNLSVLIKLPSTSSEFTLDLDLAHPISPEQSSYKIMSTKVEIKLKKGEGIQWTKLEDDGQKDSIKQFQPPSYPSSSVAHKKDWDKVSREVAEEEKNEKPEGDAALNALFQQIYADGSDEVKKAMMKSFSESGGTVLSTNWNEIGAKKTDVKPPDGMEYKQW</sequence>
<evidence type="ECO:0000313" key="5">
    <source>
        <dbReference type="Proteomes" id="UP000030746"/>
    </source>
</evidence>
<dbReference type="SUPFAM" id="SSF49764">
    <property type="entry name" value="HSP20-like chaperones"/>
    <property type="match status" value="1"/>
</dbReference>
<dbReference type="Gene3D" id="2.60.40.790">
    <property type="match status" value="1"/>
</dbReference>
<feature type="region of interest" description="Disordered" evidence="1">
    <location>
        <begin position="90"/>
        <end position="134"/>
    </location>
</feature>
<evidence type="ECO:0000256" key="1">
    <source>
        <dbReference type="SAM" id="MobiDB-lite"/>
    </source>
</evidence>
<dbReference type="GeneID" id="20229918"/>
<feature type="non-terminal residue" evidence="4">
    <location>
        <position position="1"/>
    </location>
</feature>
<dbReference type="HOGENOM" id="CLU_039532_2_0_1"/>
<dbReference type="Proteomes" id="UP000030746">
    <property type="component" value="Unassembled WGS sequence"/>
</dbReference>
<dbReference type="Pfam" id="PF04969">
    <property type="entry name" value="CS"/>
    <property type="match status" value="1"/>
</dbReference>
<dbReference type="OrthoDB" id="1898560at2759"/>
<dbReference type="STRING" id="225164.V4AB48"/>
<evidence type="ECO:0008006" key="6">
    <source>
        <dbReference type="Google" id="ProtNLM"/>
    </source>
</evidence>
<dbReference type="CTD" id="20229918"/>
<dbReference type="OMA" id="KVHMTAD"/>
<keyword evidence="5" id="KW-1185">Reference proteome</keyword>
<name>V4AB48_LOTGI</name>
<dbReference type="PANTHER" id="PTHR45862">
    <property type="entry name" value="PROTEIN SGT1 HOMOLOG"/>
    <property type="match status" value="1"/>
</dbReference>
<feature type="compositionally biased region" description="Basic and acidic residues" evidence="1">
    <location>
        <begin position="110"/>
        <end position="132"/>
    </location>
</feature>
<dbReference type="AlphaFoldDB" id="V4AB48"/>
<accession>V4AB48</accession>
<dbReference type="GO" id="GO:0051087">
    <property type="term" value="F:protein-folding chaperone binding"/>
    <property type="evidence" value="ECO:0007669"/>
    <property type="project" value="InterPro"/>
</dbReference>
<evidence type="ECO:0000313" key="4">
    <source>
        <dbReference type="EMBL" id="ESO94017.1"/>
    </source>
</evidence>
<dbReference type="InterPro" id="IPR007699">
    <property type="entry name" value="SGS_dom"/>
</dbReference>
<dbReference type="InterPro" id="IPR007052">
    <property type="entry name" value="CS_dom"/>
</dbReference>
<protein>
    <recommendedName>
        <fullName evidence="6">SGS domain-containing protein</fullName>
    </recommendedName>
</protein>
<feature type="domain" description="SGS" evidence="2">
    <location>
        <begin position="102"/>
        <end position="192"/>
    </location>
</feature>
<evidence type="ECO:0000259" key="2">
    <source>
        <dbReference type="PROSITE" id="PS51048"/>
    </source>
</evidence>
<feature type="compositionally biased region" description="Polar residues" evidence="1">
    <location>
        <begin position="96"/>
        <end position="108"/>
    </location>
</feature>
<dbReference type="InterPro" id="IPR044563">
    <property type="entry name" value="Sgt1-like"/>
</dbReference>
<gene>
    <name evidence="4" type="ORF">LOTGIDRAFT_104930</name>
</gene>
<dbReference type="KEGG" id="lgi:LOTGIDRAFT_104930"/>
<organism evidence="4 5">
    <name type="scientific">Lottia gigantea</name>
    <name type="common">Giant owl limpet</name>
    <dbReference type="NCBI Taxonomy" id="225164"/>
    <lineage>
        <taxon>Eukaryota</taxon>
        <taxon>Metazoa</taxon>
        <taxon>Spiralia</taxon>
        <taxon>Lophotrochozoa</taxon>
        <taxon>Mollusca</taxon>
        <taxon>Gastropoda</taxon>
        <taxon>Patellogastropoda</taxon>
        <taxon>Lottioidea</taxon>
        <taxon>Lottiidae</taxon>
        <taxon>Lottia</taxon>
    </lineage>
</organism>
<dbReference type="InterPro" id="IPR008978">
    <property type="entry name" value="HSP20-like_chaperone"/>
</dbReference>
<reference evidence="4 5" key="1">
    <citation type="journal article" date="2013" name="Nature">
        <title>Insights into bilaterian evolution from three spiralian genomes.</title>
        <authorList>
            <person name="Simakov O."/>
            <person name="Marletaz F."/>
            <person name="Cho S.J."/>
            <person name="Edsinger-Gonzales E."/>
            <person name="Havlak P."/>
            <person name="Hellsten U."/>
            <person name="Kuo D.H."/>
            <person name="Larsson T."/>
            <person name="Lv J."/>
            <person name="Arendt D."/>
            <person name="Savage R."/>
            <person name="Osoegawa K."/>
            <person name="de Jong P."/>
            <person name="Grimwood J."/>
            <person name="Chapman J.A."/>
            <person name="Shapiro H."/>
            <person name="Aerts A."/>
            <person name="Otillar R.P."/>
            <person name="Terry A.Y."/>
            <person name="Boore J.L."/>
            <person name="Grigoriev I.V."/>
            <person name="Lindberg D.R."/>
            <person name="Seaver E.C."/>
            <person name="Weisblat D.A."/>
            <person name="Putnam N.H."/>
            <person name="Rokhsar D.S."/>
        </authorList>
    </citation>
    <scope>NUCLEOTIDE SEQUENCE [LARGE SCALE GENOMIC DNA]</scope>
</reference>
<dbReference type="Pfam" id="PF05002">
    <property type="entry name" value="SGS"/>
    <property type="match status" value="1"/>
</dbReference>
<dbReference type="GO" id="GO:0005737">
    <property type="term" value="C:cytoplasm"/>
    <property type="evidence" value="ECO:0007669"/>
    <property type="project" value="UniProtKB-ARBA"/>
</dbReference>